<sequence length="217" mass="23205">MQAQEMWRGFILTMAKMEVPTDLELLPGHIFQLSEALRQEKENRWGARNVGTTAVPPMPSCFFDVSRAEAERLLERNAGGGSVVLRPGGHGQGFSVSTRQVLSGVALLKHYRVVSVGDGFLVDVDTPVSAVGLTHRHPLCPHGMGPPHAQLWAEDQGLGPLPTHRGGAGIPLRDWGRAAPQLGLKGWESRGSGPRGAGAPRIGIYGTGTPGGWDTRD</sequence>
<dbReference type="PANTHER" id="PTHR16186">
    <property type="entry name" value="SIGNAL-TRANSDUCING ADAPTOR PROTEIN-RELATED"/>
    <property type="match status" value="1"/>
</dbReference>
<accession>A0A803YIR4</accession>
<dbReference type="GO" id="GO:0035591">
    <property type="term" value="F:signaling adaptor activity"/>
    <property type="evidence" value="ECO:0007669"/>
    <property type="project" value="InterPro"/>
</dbReference>
<dbReference type="RefSeq" id="XP_010723132.1">
    <property type="nucleotide sequence ID" value="XM_010724830.3"/>
</dbReference>
<dbReference type="GeneID" id="104914660"/>
<evidence type="ECO:0000313" key="3">
    <source>
        <dbReference type="Proteomes" id="UP000001645"/>
    </source>
</evidence>
<gene>
    <name evidence="2" type="primary">LOC104914660</name>
</gene>
<name>A0A803YIR4_MELGA</name>
<reference evidence="2" key="2">
    <citation type="submission" date="2025-08" db="UniProtKB">
        <authorList>
            <consortium name="Ensembl"/>
        </authorList>
    </citation>
    <scope>IDENTIFICATION</scope>
</reference>
<dbReference type="Gene3D" id="2.30.29.30">
    <property type="entry name" value="Pleckstrin-homology domain (PH domain)/Phosphotyrosine-binding domain (PTB)"/>
    <property type="match status" value="1"/>
</dbReference>
<protein>
    <recommendedName>
        <fullName evidence="4">SH2 domain-containing protein</fullName>
    </recommendedName>
</protein>
<dbReference type="Ensembl" id="ENSMGAT00000024358.1">
    <property type="protein sequence ID" value="ENSMGAP00000031662.1"/>
    <property type="gene ID" value="ENSMGAG00000019987.1"/>
</dbReference>
<keyword evidence="3" id="KW-1185">Reference proteome</keyword>
<dbReference type="InterPro" id="IPR036860">
    <property type="entry name" value="SH2_dom_sf"/>
</dbReference>
<dbReference type="Proteomes" id="UP000001645">
    <property type="component" value="Chromosome 30"/>
</dbReference>
<dbReference type="AlphaFoldDB" id="A0A803YIR4"/>
<dbReference type="InterPro" id="IPR011993">
    <property type="entry name" value="PH-like_dom_sf"/>
</dbReference>
<dbReference type="SUPFAM" id="SSF55550">
    <property type="entry name" value="SH2 domain"/>
    <property type="match status" value="1"/>
</dbReference>
<dbReference type="OrthoDB" id="6086001at2759"/>
<dbReference type="PANTHER" id="PTHR16186:SF11">
    <property type="entry name" value="SIGNAL-TRANSDUCING ADAPTOR PROTEIN 2"/>
    <property type="match status" value="1"/>
</dbReference>
<reference evidence="2" key="3">
    <citation type="submission" date="2025-09" db="UniProtKB">
        <authorList>
            <consortium name="Ensembl"/>
        </authorList>
    </citation>
    <scope>IDENTIFICATION</scope>
</reference>
<dbReference type="InterPro" id="IPR039111">
    <property type="entry name" value="STAP1/STAP2"/>
</dbReference>
<dbReference type="GeneTree" id="ENSGT00530000063841"/>
<feature type="compositionally biased region" description="Low complexity" evidence="1">
    <location>
        <begin position="189"/>
        <end position="204"/>
    </location>
</feature>
<feature type="region of interest" description="Disordered" evidence="1">
    <location>
        <begin position="184"/>
        <end position="217"/>
    </location>
</feature>
<evidence type="ECO:0000256" key="1">
    <source>
        <dbReference type="SAM" id="MobiDB-lite"/>
    </source>
</evidence>
<dbReference type="Gene3D" id="3.30.505.10">
    <property type="entry name" value="SH2 domain"/>
    <property type="match status" value="1"/>
</dbReference>
<reference evidence="2 3" key="1">
    <citation type="journal article" date="2010" name="PLoS Biol.">
        <title>Multi-platform next-generation sequencing of the domestic turkey (Meleagris gallopavo): genome assembly and analysis.</title>
        <authorList>
            <person name="Dalloul R.A."/>
            <person name="Long J.A."/>
            <person name="Zimin A.V."/>
            <person name="Aslam L."/>
            <person name="Beal K."/>
            <person name="Blomberg L.A."/>
            <person name="Bouffard P."/>
            <person name="Burt D.W."/>
            <person name="Crasta O."/>
            <person name="Crooijmans R.P."/>
            <person name="Cooper K."/>
            <person name="Coulombe R.A."/>
            <person name="De S."/>
            <person name="Delany M.E."/>
            <person name="Dodgson J.B."/>
            <person name="Dong J.J."/>
            <person name="Evans C."/>
            <person name="Frederickson K.M."/>
            <person name="Flicek P."/>
            <person name="Florea L."/>
            <person name="Folkerts O."/>
            <person name="Groenen M.A."/>
            <person name="Harkins T.T."/>
            <person name="Herrero J."/>
            <person name="Hoffmann S."/>
            <person name="Megens H.J."/>
            <person name="Jiang A."/>
            <person name="de Jong P."/>
            <person name="Kaiser P."/>
            <person name="Kim H."/>
            <person name="Kim K.W."/>
            <person name="Kim S."/>
            <person name="Langenberger D."/>
            <person name="Lee M.K."/>
            <person name="Lee T."/>
            <person name="Mane S."/>
            <person name="Marcais G."/>
            <person name="Marz M."/>
            <person name="McElroy A.P."/>
            <person name="Modise T."/>
            <person name="Nefedov M."/>
            <person name="Notredame C."/>
            <person name="Paton I.R."/>
            <person name="Payne W.S."/>
            <person name="Pertea G."/>
            <person name="Prickett D."/>
            <person name="Puiu D."/>
            <person name="Qioa D."/>
            <person name="Raineri E."/>
            <person name="Ruffier M."/>
            <person name="Salzberg S.L."/>
            <person name="Schatz M.C."/>
            <person name="Scheuring C."/>
            <person name="Schmidt C.J."/>
            <person name="Schroeder S."/>
            <person name="Searle S.M."/>
            <person name="Smith E.J."/>
            <person name="Smith J."/>
            <person name="Sonstegard T.S."/>
            <person name="Stadler P.F."/>
            <person name="Tafer H."/>
            <person name="Tu Z.J."/>
            <person name="Van Tassell C.P."/>
            <person name="Vilella A.J."/>
            <person name="Williams K.P."/>
            <person name="Yorke J.A."/>
            <person name="Zhang L."/>
            <person name="Zhang H.B."/>
            <person name="Zhang X."/>
            <person name="Zhang Y."/>
            <person name="Reed K.M."/>
        </authorList>
    </citation>
    <scope>NUCLEOTIDE SEQUENCE [LARGE SCALE GENOMIC DNA]</scope>
</reference>
<dbReference type="KEGG" id="mgp:104914660"/>
<evidence type="ECO:0000313" key="2">
    <source>
        <dbReference type="Ensembl" id="ENSMGAP00000031662.1"/>
    </source>
</evidence>
<dbReference type="InParanoid" id="A0A803YIR4"/>
<organism evidence="2 3">
    <name type="scientific">Meleagris gallopavo</name>
    <name type="common">Wild turkey</name>
    <dbReference type="NCBI Taxonomy" id="9103"/>
    <lineage>
        <taxon>Eukaryota</taxon>
        <taxon>Metazoa</taxon>
        <taxon>Chordata</taxon>
        <taxon>Craniata</taxon>
        <taxon>Vertebrata</taxon>
        <taxon>Euteleostomi</taxon>
        <taxon>Archelosauria</taxon>
        <taxon>Archosauria</taxon>
        <taxon>Dinosauria</taxon>
        <taxon>Saurischia</taxon>
        <taxon>Theropoda</taxon>
        <taxon>Coelurosauria</taxon>
        <taxon>Aves</taxon>
        <taxon>Neognathae</taxon>
        <taxon>Galloanserae</taxon>
        <taxon>Galliformes</taxon>
        <taxon>Phasianidae</taxon>
        <taxon>Meleagridinae</taxon>
        <taxon>Meleagris</taxon>
    </lineage>
</organism>
<evidence type="ECO:0008006" key="4">
    <source>
        <dbReference type="Google" id="ProtNLM"/>
    </source>
</evidence>
<proteinExistence type="predicted"/>